<dbReference type="Gene3D" id="3.40.640.10">
    <property type="entry name" value="Type I PLP-dependent aspartate aminotransferase-like (Major domain)"/>
    <property type="match status" value="1"/>
</dbReference>
<reference evidence="7 8" key="1">
    <citation type="submission" date="2016-10" db="EMBL/GenBank/DDBJ databases">
        <title>Draft Genome sequence of Roseomonas sp. strain M3.</title>
        <authorList>
            <person name="Subhash Y."/>
            <person name="Lee S."/>
        </authorList>
    </citation>
    <scope>NUCLEOTIDE SEQUENCE [LARGE SCALE GENOMIC DNA]</scope>
    <source>
        <strain evidence="7 8">M3</strain>
    </source>
</reference>
<dbReference type="SUPFAM" id="SSF53383">
    <property type="entry name" value="PLP-dependent transferases"/>
    <property type="match status" value="1"/>
</dbReference>
<evidence type="ECO:0000313" key="7">
    <source>
        <dbReference type="EMBL" id="ONG50108.1"/>
    </source>
</evidence>
<dbReference type="RefSeq" id="WP_076958956.1">
    <property type="nucleotide sequence ID" value="NZ_MLCO01000204.1"/>
</dbReference>
<dbReference type="Proteomes" id="UP000188879">
    <property type="component" value="Unassembled WGS sequence"/>
</dbReference>
<keyword evidence="8" id="KW-1185">Reference proteome</keyword>
<protein>
    <submittedName>
        <fullName evidence="7">Aspartate aminotransferase family protein</fullName>
    </submittedName>
</protein>
<evidence type="ECO:0000256" key="3">
    <source>
        <dbReference type="ARBA" id="ARBA00022576"/>
    </source>
</evidence>
<dbReference type="EMBL" id="MLCO01000204">
    <property type="protein sequence ID" value="ONG50108.1"/>
    <property type="molecule type" value="Genomic_DNA"/>
</dbReference>
<dbReference type="AlphaFoldDB" id="A0A1V2H0R9"/>
<accession>A0A1V2H0R9</accession>
<dbReference type="InterPro" id="IPR049704">
    <property type="entry name" value="Aminotrans_3_PPA_site"/>
</dbReference>
<evidence type="ECO:0000256" key="5">
    <source>
        <dbReference type="ARBA" id="ARBA00022898"/>
    </source>
</evidence>
<dbReference type="PROSITE" id="PS00600">
    <property type="entry name" value="AA_TRANSFER_CLASS_3"/>
    <property type="match status" value="1"/>
</dbReference>
<dbReference type="PANTHER" id="PTHR43094:SF1">
    <property type="entry name" value="AMINOTRANSFERASE CLASS-III"/>
    <property type="match status" value="1"/>
</dbReference>
<comment type="cofactor">
    <cofactor evidence="1">
        <name>pyridoxal 5'-phosphate</name>
        <dbReference type="ChEBI" id="CHEBI:597326"/>
    </cofactor>
</comment>
<comment type="caution">
    <text evidence="7">The sequence shown here is derived from an EMBL/GenBank/DDBJ whole genome shotgun (WGS) entry which is preliminary data.</text>
</comment>
<keyword evidence="4 7" id="KW-0808">Transferase</keyword>
<evidence type="ECO:0000313" key="8">
    <source>
        <dbReference type="Proteomes" id="UP000188879"/>
    </source>
</evidence>
<dbReference type="CDD" id="cd00610">
    <property type="entry name" value="OAT_like"/>
    <property type="match status" value="1"/>
</dbReference>
<keyword evidence="5 6" id="KW-0663">Pyridoxal phosphate</keyword>
<dbReference type="GO" id="GO:0008483">
    <property type="term" value="F:transaminase activity"/>
    <property type="evidence" value="ECO:0007669"/>
    <property type="project" value="UniProtKB-KW"/>
</dbReference>
<dbReference type="GO" id="GO:0005829">
    <property type="term" value="C:cytosol"/>
    <property type="evidence" value="ECO:0007669"/>
    <property type="project" value="TreeGrafter"/>
</dbReference>
<dbReference type="InterPro" id="IPR015422">
    <property type="entry name" value="PyrdxlP-dep_Trfase_small"/>
</dbReference>
<evidence type="ECO:0000256" key="4">
    <source>
        <dbReference type="ARBA" id="ARBA00022679"/>
    </source>
</evidence>
<comment type="similarity">
    <text evidence="2 6">Belongs to the class-III pyridoxal-phosphate-dependent aminotransferase family.</text>
</comment>
<dbReference type="InterPro" id="IPR015424">
    <property type="entry name" value="PyrdxlP-dep_Trfase"/>
</dbReference>
<dbReference type="GO" id="GO:0030170">
    <property type="term" value="F:pyridoxal phosphate binding"/>
    <property type="evidence" value="ECO:0007669"/>
    <property type="project" value="InterPro"/>
</dbReference>
<keyword evidence="3 7" id="KW-0032">Aminotransferase</keyword>
<dbReference type="Pfam" id="PF00202">
    <property type="entry name" value="Aminotran_3"/>
    <property type="match status" value="1"/>
</dbReference>
<evidence type="ECO:0000256" key="6">
    <source>
        <dbReference type="RuleBase" id="RU003560"/>
    </source>
</evidence>
<dbReference type="OrthoDB" id="9801834at2"/>
<gene>
    <name evidence="7" type="ORF">BKE38_19380</name>
</gene>
<dbReference type="Gene3D" id="3.90.1150.10">
    <property type="entry name" value="Aspartate Aminotransferase, domain 1"/>
    <property type="match status" value="1"/>
</dbReference>
<dbReference type="InterPro" id="IPR005814">
    <property type="entry name" value="Aminotrans_3"/>
</dbReference>
<evidence type="ECO:0000256" key="2">
    <source>
        <dbReference type="ARBA" id="ARBA00008954"/>
    </source>
</evidence>
<proteinExistence type="inferred from homology"/>
<organism evidence="7 8">
    <name type="scientific">Teichococcus deserti</name>
    <dbReference type="NCBI Taxonomy" id="1817963"/>
    <lineage>
        <taxon>Bacteria</taxon>
        <taxon>Pseudomonadati</taxon>
        <taxon>Pseudomonadota</taxon>
        <taxon>Alphaproteobacteria</taxon>
        <taxon>Acetobacterales</taxon>
        <taxon>Roseomonadaceae</taxon>
        <taxon>Roseomonas</taxon>
    </lineage>
</organism>
<dbReference type="InterPro" id="IPR015421">
    <property type="entry name" value="PyrdxlP-dep_Trfase_major"/>
</dbReference>
<evidence type="ECO:0000256" key="1">
    <source>
        <dbReference type="ARBA" id="ARBA00001933"/>
    </source>
</evidence>
<dbReference type="FunFam" id="3.40.640.10:FF:000014">
    <property type="entry name" value="Adenosylmethionine-8-amino-7-oxononanoate aminotransferase, probable"/>
    <property type="match status" value="1"/>
</dbReference>
<sequence length="462" mass="49661">MDSKIDHHLLRQPVEQAALDHVWIHSAQWNDLEQGGKLKVIERAEGSFLYDSHGRRYFDALSGLYVVNAGHGRDEIAEAIGAQAKRLAYVSSATMTNRPAAELADRLASLTPGDLNRIFYCSGGSEAVESALKIAKQIQTLRGFPARRKVIARKGGYHGATFGAMSVSFGRNADYFAPFMEGVSFIPSPNRYRNEFGIEGEAGDLRCAEAMEEEILAQGADTVAAFIAEPISAANGTHVPSNAYWQKIREICTRHGVLMIADEVICGFGRTGSLFAMEQFGVVPDLMTMAKGLTSGYVPMGAVAVSEAAWEVFKDSDAMLAHLLTFGGQAVAAAAALANLDILQREGLDTAGLRIGATLDRLLAPLAAHPSVGDIRGRGALYVIDLVQDKATKEGFGKGLAALRHPFIQRLSTLLEERGVLTRLMGTIQLVPPLVATDAELAEAVKAIDESLTIAEAEFGFK</sequence>
<name>A0A1V2H0R9_9PROT</name>
<dbReference type="PANTHER" id="PTHR43094">
    <property type="entry name" value="AMINOTRANSFERASE"/>
    <property type="match status" value="1"/>
</dbReference>